<evidence type="ECO:0000256" key="1">
    <source>
        <dbReference type="ARBA" id="ARBA00004196"/>
    </source>
</evidence>
<dbReference type="AlphaFoldDB" id="A0A3N5BN48"/>
<dbReference type="InterPro" id="IPR002429">
    <property type="entry name" value="CcO_II-like_C"/>
</dbReference>
<evidence type="ECO:0000256" key="4">
    <source>
        <dbReference type="ARBA" id="ARBA00024688"/>
    </source>
</evidence>
<evidence type="ECO:0000256" key="3">
    <source>
        <dbReference type="ARBA" id="ARBA00023008"/>
    </source>
</evidence>
<protein>
    <recommendedName>
        <fullName evidence="5">Cytochrome aa3 subunit 2</fullName>
    </recommendedName>
</protein>
<reference evidence="9 10" key="1">
    <citation type="submission" date="2018-11" db="EMBL/GenBank/DDBJ databases">
        <title>Genomic Encyclopedia of Type Strains, Phase IV (KMG-IV): sequencing the most valuable type-strain genomes for metagenomic binning, comparative biology and taxonomic classification.</title>
        <authorList>
            <person name="Goeker M."/>
        </authorList>
    </citation>
    <scope>NUCLEOTIDE SEQUENCE [LARGE SCALE GENOMIC DNA]</scope>
    <source>
        <strain evidence="9 10">DSM 29158</strain>
    </source>
</reference>
<evidence type="ECO:0000256" key="5">
    <source>
        <dbReference type="ARBA" id="ARBA00031399"/>
    </source>
</evidence>
<dbReference type="CDD" id="cd13913">
    <property type="entry name" value="ba3_CcO_II_C"/>
    <property type="match status" value="1"/>
</dbReference>
<dbReference type="GO" id="GO:0004129">
    <property type="term" value="F:cytochrome-c oxidase activity"/>
    <property type="evidence" value="ECO:0007669"/>
    <property type="project" value="UniProtKB-EC"/>
</dbReference>
<dbReference type="GO" id="GO:0030313">
    <property type="term" value="C:cell envelope"/>
    <property type="evidence" value="ECO:0007669"/>
    <property type="project" value="UniProtKB-SubCell"/>
</dbReference>
<evidence type="ECO:0000259" key="8">
    <source>
        <dbReference type="PROSITE" id="PS50857"/>
    </source>
</evidence>
<evidence type="ECO:0000256" key="6">
    <source>
        <dbReference type="ARBA" id="ARBA00047816"/>
    </source>
</evidence>
<keyword evidence="2" id="KW-0479">Metal-binding</keyword>
<keyword evidence="7" id="KW-1133">Transmembrane helix</keyword>
<dbReference type="Proteomes" id="UP000277108">
    <property type="component" value="Unassembled WGS sequence"/>
</dbReference>
<dbReference type="Pfam" id="PF00116">
    <property type="entry name" value="COX2"/>
    <property type="match status" value="1"/>
</dbReference>
<dbReference type="EMBL" id="RKRK01000002">
    <property type="protein sequence ID" value="RPF57999.1"/>
    <property type="molecule type" value="Genomic_DNA"/>
</dbReference>
<gene>
    <name evidence="9" type="ORF">EDD62_0636</name>
</gene>
<dbReference type="PROSITE" id="PS50857">
    <property type="entry name" value="COX2_CUA"/>
    <property type="match status" value="1"/>
</dbReference>
<dbReference type="GO" id="GO:0016020">
    <property type="term" value="C:membrane"/>
    <property type="evidence" value="ECO:0007669"/>
    <property type="project" value="InterPro"/>
</dbReference>
<keyword evidence="7" id="KW-0472">Membrane</keyword>
<evidence type="ECO:0000256" key="7">
    <source>
        <dbReference type="SAM" id="Phobius"/>
    </source>
</evidence>
<dbReference type="PANTHER" id="PTHR42838:SF2">
    <property type="entry name" value="NITROUS-OXIDE REDUCTASE"/>
    <property type="match status" value="1"/>
</dbReference>
<dbReference type="SUPFAM" id="SSF49503">
    <property type="entry name" value="Cupredoxins"/>
    <property type="match status" value="1"/>
</dbReference>
<dbReference type="PANTHER" id="PTHR42838">
    <property type="entry name" value="CYTOCHROME C OXIDASE SUBUNIT II"/>
    <property type="match status" value="1"/>
</dbReference>
<dbReference type="RefSeq" id="WP_123807499.1">
    <property type="nucleotide sequence ID" value="NZ_CBCSGK010000011.1"/>
</dbReference>
<comment type="subcellular location">
    <subcellularLocation>
        <location evidence="1">Cell envelope</location>
    </subcellularLocation>
</comment>
<evidence type="ECO:0000313" key="10">
    <source>
        <dbReference type="Proteomes" id="UP000277108"/>
    </source>
</evidence>
<proteinExistence type="predicted"/>
<organism evidence="9 10">
    <name type="scientific">Abyssicoccus albus</name>
    <dbReference type="NCBI Taxonomy" id="1817405"/>
    <lineage>
        <taxon>Bacteria</taxon>
        <taxon>Bacillati</taxon>
        <taxon>Bacillota</taxon>
        <taxon>Bacilli</taxon>
        <taxon>Bacillales</taxon>
        <taxon>Abyssicoccaceae</taxon>
    </lineage>
</organism>
<keyword evidence="7" id="KW-0812">Transmembrane</keyword>
<name>A0A3N5BN48_9BACL</name>
<dbReference type="InterPro" id="IPR051403">
    <property type="entry name" value="NosZ/Cyto_c_oxidase_sub2"/>
</dbReference>
<feature type="transmembrane region" description="Helical" evidence="7">
    <location>
        <begin position="7"/>
        <end position="28"/>
    </location>
</feature>
<comment type="function">
    <text evidence="4">Subunits I and II form the functional core of the enzyme complex. Electrons originating in cytochrome c are transferred via heme a and Cu(A) to the binuclear center formed by heme a3 and Cu(B).</text>
</comment>
<comment type="caution">
    <text evidence="9">The sequence shown here is derived from an EMBL/GenBank/DDBJ whole genome shotgun (WGS) entry which is preliminary data.</text>
</comment>
<dbReference type="PROSITE" id="PS00078">
    <property type="entry name" value="COX2"/>
    <property type="match status" value="1"/>
</dbReference>
<dbReference type="InterPro" id="IPR001505">
    <property type="entry name" value="Copper_CuA"/>
</dbReference>
<sequence length="158" mass="17539">MHKLEKIWLGLGMFSLVFFLIIIGIGAFHSGHQPAASGREYIDPELVDKDARFKEPGLKKVEGKDYDYELYIVAQAFLYSPQEVEIPKGAKVKISGTTKDVVHGFGVAGTNINMMLEPGHISTYTTTFDQPGEYLTVCNEYCGTGHTDMSTMIKVVEK</sequence>
<dbReference type="Gene3D" id="2.60.40.420">
    <property type="entry name" value="Cupredoxins - blue copper proteins"/>
    <property type="match status" value="1"/>
</dbReference>
<accession>A0A3N5BN48</accession>
<dbReference type="InterPro" id="IPR008972">
    <property type="entry name" value="Cupredoxin"/>
</dbReference>
<evidence type="ECO:0000256" key="2">
    <source>
        <dbReference type="ARBA" id="ARBA00022723"/>
    </source>
</evidence>
<evidence type="ECO:0000313" key="9">
    <source>
        <dbReference type="EMBL" id="RPF57999.1"/>
    </source>
</evidence>
<dbReference type="OrthoDB" id="9773456at2"/>
<dbReference type="InterPro" id="IPR034214">
    <property type="entry name" value="Ba3_CcO_II_C"/>
</dbReference>
<keyword evidence="10" id="KW-1185">Reference proteome</keyword>
<feature type="domain" description="Cytochrome oxidase subunit II copper A binding" evidence="8">
    <location>
        <begin position="54"/>
        <end position="158"/>
    </location>
</feature>
<dbReference type="GO" id="GO:0005507">
    <property type="term" value="F:copper ion binding"/>
    <property type="evidence" value="ECO:0007669"/>
    <property type="project" value="InterPro"/>
</dbReference>
<keyword evidence="3" id="KW-0186">Copper</keyword>
<comment type="catalytic activity">
    <reaction evidence="6">
        <text>4 Fe(II)-[cytochrome c] + O2 + 8 H(+)(in) = 4 Fe(III)-[cytochrome c] + 2 H2O + 4 H(+)(out)</text>
        <dbReference type="Rhea" id="RHEA:11436"/>
        <dbReference type="Rhea" id="RHEA-COMP:10350"/>
        <dbReference type="Rhea" id="RHEA-COMP:14399"/>
        <dbReference type="ChEBI" id="CHEBI:15377"/>
        <dbReference type="ChEBI" id="CHEBI:15378"/>
        <dbReference type="ChEBI" id="CHEBI:15379"/>
        <dbReference type="ChEBI" id="CHEBI:29033"/>
        <dbReference type="ChEBI" id="CHEBI:29034"/>
        <dbReference type="EC" id="7.1.1.9"/>
    </reaction>
</comment>